<dbReference type="PANTHER" id="PTHR48022:SF42">
    <property type="entry name" value="MAJOR FACILITATOR SUPERFAMILY (MFS) PROFILE DOMAIN-CONTAINING PROTEIN"/>
    <property type="match status" value="1"/>
</dbReference>
<dbReference type="EMBL" id="JAIZPD010000014">
    <property type="protein sequence ID" value="KAH0958821.1"/>
    <property type="molecule type" value="Genomic_DNA"/>
</dbReference>
<dbReference type="GO" id="GO:0005351">
    <property type="term" value="F:carbohydrate:proton symporter activity"/>
    <property type="evidence" value="ECO:0007669"/>
    <property type="project" value="TreeGrafter"/>
</dbReference>
<name>A0A9P8SFA5_9HYPO</name>
<proteinExistence type="predicted"/>
<evidence type="ECO:0000313" key="7">
    <source>
        <dbReference type="Proteomes" id="UP000824596"/>
    </source>
</evidence>
<sequence>MGFDLHTGETNDPKSVRNWCIHMMANIASMSAIAMGYDTSVISDTMALDSFRLDIGLLSALGTYRDTLKFGRRKAIFVAATVFVTGGVFTTAATACSPCSLSDVPPPSGSFLGLRLVRGALLLLGMLKCPESLRWLANHDRWGEAEKVFVGLRALPADPQYIRGELSEIHQ</sequence>
<gene>
    <name evidence="6" type="ORF">HRG_09866</name>
</gene>
<dbReference type="Proteomes" id="UP000824596">
    <property type="component" value="Unassembled WGS sequence"/>
</dbReference>
<keyword evidence="2 5" id="KW-0812">Transmembrane</keyword>
<organism evidence="6 7">
    <name type="scientific">Hirsutella rhossiliensis</name>
    <dbReference type="NCBI Taxonomy" id="111463"/>
    <lineage>
        <taxon>Eukaryota</taxon>
        <taxon>Fungi</taxon>
        <taxon>Dikarya</taxon>
        <taxon>Ascomycota</taxon>
        <taxon>Pezizomycotina</taxon>
        <taxon>Sordariomycetes</taxon>
        <taxon>Hypocreomycetidae</taxon>
        <taxon>Hypocreales</taxon>
        <taxon>Ophiocordycipitaceae</taxon>
        <taxon>Hirsutella</taxon>
    </lineage>
</organism>
<reference evidence="6" key="1">
    <citation type="submission" date="2021-09" db="EMBL/GenBank/DDBJ databases">
        <title>A high-quality genome of the endoparasitic fungus Hirsutella rhossiliensis with a comparison of Hirsutella genomes reveals transposable elements contributing to genome size variation.</title>
        <authorList>
            <person name="Lin R."/>
            <person name="Jiao Y."/>
            <person name="Sun X."/>
            <person name="Ling J."/>
            <person name="Xie B."/>
            <person name="Cheng X."/>
        </authorList>
    </citation>
    <scope>NUCLEOTIDE SEQUENCE</scope>
    <source>
        <strain evidence="6">HR02</strain>
    </source>
</reference>
<comment type="subcellular location">
    <subcellularLocation>
        <location evidence="1">Membrane</location>
        <topology evidence="1">Multi-pass membrane protein</topology>
    </subcellularLocation>
</comment>
<evidence type="ECO:0000256" key="4">
    <source>
        <dbReference type="ARBA" id="ARBA00023136"/>
    </source>
</evidence>
<evidence type="ECO:0000256" key="1">
    <source>
        <dbReference type="ARBA" id="ARBA00004141"/>
    </source>
</evidence>
<dbReference type="GO" id="GO:0016020">
    <property type="term" value="C:membrane"/>
    <property type="evidence" value="ECO:0007669"/>
    <property type="project" value="UniProtKB-SubCell"/>
</dbReference>
<comment type="caution">
    <text evidence="6">The sequence shown here is derived from an EMBL/GenBank/DDBJ whole genome shotgun (WGS) entry which is preliminary data.</text>
</comment>
<dbReference type="InterPro" id="IPR036259">
    <property type="entry name" value="MFS_trans_sf"/>
</dbReference>
<evidence type="ECO:0000313" key="6">
    <source>
        <dbReference type="EMBL" id="KAH0958821.1"/>
    </source>
</evidence>
<keyword evidence="7" id="KW-1185">Reference proteome</keyword>
<dbReference type="Gene3D" id="1.20.1250.20">
    <property type="entry name" value="MFS general substrate transporter like domains"/>
    <property type="match status" value="2"/>
</dbReference>
<evidence type="ECO:0000256" key="5">
    <source>
        <dbReference type="SAM" id="Phobius"/>
    </source>
</evidence>
<evidence type="ECO:0000256" key="2">
    <source>
        <dbReference type="ARBA" id="ARBA00022692"/>
    </source>
</evidence>
<keyword evidence="3 5" id="KW-1133">Transmembrane helix</keyword>
<accession>A0A9P8SFA5</accession>
<evidence type="ECO:0000256" key="3">
    <source>
        <dbReference type="ARBA" id="ARBA00022989"/>
    </source>
</evidence>
<dbReference type="AlphaFoldDB" id="A0A9P8SFA5"/>
<dbReference type="Pfam" id="PF00083">
    <property type="entry name" value="Sugar_tr"/>
    <property type="match status" value="1"/>
</dbReference>
<protein>
    <submittedName>
        <fullName evidence="6">Uncharacterized protein</fullName>
    </submittedName>
</protein>
<dbReference type="InterPro" id="IPR005828">
    <property type="entry name" value="MFS_sugar_transport-like"/>
</dbReference>
<dbReference type="InterPro" id="IPR050360">
    <property type="entry name" value="MFS_Sugar_Transporters"/>
</dbReference>
<keyword evidence="4 5" id="KW-0472">Membrane</keyword>
<dbReference type="GeneID" id="68358995"/>
<feature type="transmembrane region" description="Helical" evidence="5">
    <location>
        <begin position="75"/>
        <end position="95"/>
    </location>
</feature>
<dbReference type="PANTHER" id="PTHR48022">
    <property type="entry name" value="PLASTIDIC GLUCOSE TRANSPORTER 4"/>
    <property type="match status" value="1"/>
</dbReference>
<dbReference type="OrthoDB" id="508119at2759"/>
<dbReference type="RefSeq" id="XP_044716334.1">
    <property type="nucleotide sequence ID" value="XM_044868337.1"/>
</dbReference>